<dbReference type="EMBL" id="JABFTP020000185">
    <property type="protein sequence ID" value="KAL3287352.1"/>
    <property type="molecule type" value="Genomic_DNA"/>
</dbReference>
<organism evidence="2 3">
    <name type="scientific">Cryptolaemus montrouzieri</name>
    <dbReference type="NCBI Taxonomy" id="559131"/>
    <lineage>
        <taxon>Eukaryota</taxon>
        <taxon>Metazoa</taxon>
        <taxon>Ecdysozoa</taxon>
        <taxon>Arthropoda</taxon>
        <taxon>Hexapoda</taxon>
        <taxon>Insecta</taxon>
        <taxon>Pterygota</taxon>
        <taxon>Neoptera</taxon>
        <taxon>Endopterygota</taxon>
        <taxon>Coleoptera</taxon>
        <taxon>Polyphaga</taxon>
        <taxon>Cucujiformia</taxon>
        <taxon>Coccinelloidea</taxon>
        <taxon>Coccinellidae</taxon>
        <taxon>Scymninae</taxon>
        <taxon>Scymnini</taxon>
        <taxon>Cryptolaemus</taxon>
    </lineage>
</organism>
<feature type="compositionally biased region" description="Basic and acidic residues" evidence="1">
    <location>
        <begin position="86"/>
        <end position="95"/>
    </location>
</feature>
<accession>A0ABD2P9H5</accession>
<gene>
    <name evidence="2" type="ORF">HHI36_001826</name>
</gene>
<proteinExistence type="predicted"/>
<name>A0ABD2P9H5_9CUCU</name>
<dbReference type="Proteomes" id="UP001516400">
    <property type="component" value="Unassembled WGS sequence"/>
</dbReference>
<protein>
    <submittedName>
        <fullName evidence="2">Uncharacterized protein</fullName>
    </submittedName>
</protein>
<dbReference type="AlphaFoldDB" id="A0ABD2P9H5"/>
<reference evidence="2 3" key="1">
    <citation type="journal article" date="2021" name="BMC Biol.">
        <title>Horizontally acquired antibacterial genes associated with adaptive radiation of ladybird beetles.</title>
        <authorList>
            <person name="Li H.S."/>
            <person name="Tang X.F."/>
            <person name="Huang Y.H."/>
            <person name="Xu Z.Y."/>
            <person name="Chen M.L."/>
            <person name="Du X.Y."/>
            <person name="Qiu B.Y."/>
            <person name="Chen P.T."/>
            <person name="Zhang W."/>
            <person name="Slipinski A."/>
            <person name="Escalona H.E."/>
            <person name="Waterhouse R.M."/>
            <person name="Zwick A."/>
            <person name="Pang H."/>
        </authorList>
    </citation>
    <scope>NUCLEOTIDE SEQUENCE [LARGE SCALE GENOMIC DNA]</scope>
    <source>
        <strain evidence="2">SYSU2018</strain>
    </source>
</reference>
<evidence type="ECO:0000313" key="3">
    <source>
        <dbReference type="Proteomes" id="UP001516400"/>
    </source>
</evidence>
<evidence type="ECO:0000313" key="2">
    <source>
        <dbReference type="EMBL" id="KAL3287352.1"/>
    </source>
</evidence>
<keyword evidence="3" id="KW-1185">Reference proteome</keyword>
<comment type="caution">
    <text evidence="2">The sequence shown here is derived from an EMBL/GenBank/DDBJ whole genome shotgun (WGS) entry which is preliminary data.</text>
</comment>
<evidence type="ECO:0000256" key="1">
    <source>
        <dbReference type="SAM" id="MobiDB-lite"/>
    </source>
</evidence>
<feature type="region of interest" description="Disordered" evidence="1">
    <location>
        <begin position="66"/>
        <end position="95"/>
    </location>
</feature>
<sequence length="95" mass="10941">MITFFLYENEWVCGLTNKLIECRIKAQKNKLQTLINSTDIWKNQITTAKERSFNMQGVVFMHQNPQQGSPPPIIIQPDESLNNISKGDDATLHQH</sequence>